<dbReference type="EMBL" id="CAFBPY010000100">
    <property type="protein sequence ID" value="CAB5038227.1"/>
    <property type="molecule type" value="Genomic_DNA"/>
</dbReference>
<dbReference type="EMBL" id="CAEZZS010000027">
    <property type="protein sequence ID" value="CAB4777046.1"/>
    <property type="molecule type" value="Genomic_DNA"/>
</dbReference>
<comment type="similarity">
    <text evidence="9">Belongs to the fluoride channel Fluc/FEX (TC 1.A.43) family.</text>
</comment>
<dbReference type="PANTHER" id="PTHR28259:SF16">
    <property type="entry name" value="FLUORIDE-SPECIFIC ION CHANNEL FLUC 2"/>
    <property type="match status" value="1"/>
</dbReference>
<evidence type="ECO:0000256" key="7">
    <source>
        <dbReference type="ARBA" id="ARBA00023065"/>
    </source>
</evidence>
<dbReference type="PANTHER" id="PTHR28259">
    <property type="entry name" value="FLUORIDE EXPORT PROTEIN 1-RELATED"/>
    <property type="match status" value="1"/>
</dbReference>
<evidence type="ECO:0000256" key="4">
    <source>
        <dbReference type="ARBA" id="ARBA00022692"/>
    </source>
</evidence>
<keyword evidence="8 11" id="KW-0472">Membrane</keyword>
<dbReference type="GO" id="GO:0046872">
    <property type="term" value="F:metal ion binding"/>
    <property type="evidence" value="ECO:0007669"/>
    <property type="project" value="UniProtKB-KW"/>
</dbReference>
<reference evidence="12" key="1">
    <citation type="submission" date="2020-05" db="EMBL/GenBank/DDBJ databases">
        <authorList>
            <person name="Chiriac C."/>
            <person name="Salcher M."/>
            <person name="Ghai R."/>
            <person name="Kavagutti S V."/>
        </authorList>
    </citation>
    <scope>NUCLEOTIDE SEQUENCE</scope>
</reference>
<evidence type="ECO:0000256" key="2">
    <source>
        <dbReference type="ARBA" id="ARBA00022448"/>
    </source>
</evidence>
<comment type="catalytic activity">
    <reaction evidence="10">
        <text>fluoride(in) = fluoride(out)</text>
        <dbReference type="Rhea" id="RHEA:76159"/>
        <dbReference type="ChEBI" id="CHEBI:17051"/>
    </reaction>
    <physiologicalReaction direction="left-to-right" evidence="10">
        <dbReference type="Rhea" id="RHEA:76160"/>
    </physiologicalReaction>
</comment>
<dbReference type="AlphaFoldDB" id="A0A6J6NLX4"/>
<organism evidence="12">
    <name type="scientific">freshwater metagenome</name>
    <dbReference type="NCBI Taxonomy" id="449393"/>
    <lineage>
        <taxon>unclassified sequences</taxon>
        <taxon>metagenomes</taxon>
        <taxon>ecological metagenomes</taxon>
    </lineage>
</organism>
<name>A0A6J6NLX4_9ZZZZ</name>
<comment type="subcellular location">
    <subcellularLocation>
        <location evidence="1">Cell membrane</location>
        <topology evidence="1">Multi-pass membrane protein</topology>
    </subcellularLocation>
</comment>
<evidence type="ECO:0000256" key="8">
    <source>
        <dbReference type="ARBA" id="ARBA00023136"/>
    </source>
</evidence>
<dbReference type="HAMAP" id="MF_00454">
    <property type="entry name" value="FluC"/>
    <property type="match status" value="1"/>
</dbReference>
<dbReference type="Pfam" id="PF02537">
    <property type="entry name" value="CRCB"/>
    <property type="match status" value="1"/>
</dbReference>
<keyword evidence="7" id="KW-0406">Ion transport</keyword>
<gene>
    <name evidence="12" type="ORF">UFOPK2360_00940</name>
    <name evidence="13" type="ORF">UFOPK2922_00733</name>
    <name evidence="14" type="ORF">UFOPK4209_00707</name>
</gene>
<feature type="transmembrane region" description="Helical" evidence="11">
    <location>
        <begin position="26"/>
        <end position="45"/>
    </location>
</feature>
<evidence type="ECO:0000256" key="9">
    <source>
        <dbReference type="ARBA" id="ARBA00035120"/>
    </source>
</evidence>
<proteinExistence type="inferred from homology"/>
<protein>
    <submittedName>
        <fullName evidence="12">Unannotated protein</fullName>
    </submittedName>
</protein>
<evidence type="ECO:0000313" key="12">
    <source>
        <dbReference type="EMBL" id="CAB4687477.1"/>
    </source>
</evidence>
<evidence type="ECO:0000313" key="13">
    <source>
        <dbReference type="EMBL" id="CAB4777046.1"/>
    </source>
</evidence>
<dbReference type="GO" id="GO:0005886">
    <property type="term" value="C:plasma membrane"/>
    <property type="evidence" value="ECO:0007669"/>
    <property type="project" value="UniProtKB-SubCell"/>
</dbReference>
<sequence>MVVLGAGFGAPLRYVVDHAFRRRFEFPLGILIVNAAGSFLLGLVSNTGPEVSALLGAGFSGALTTWSTFAIDLDAQRHKPKRFLLNLFANISIGFIFAALGKFLAI</sequence>
<accession>A0A6J6NLX4</accession>
<keyword evidence="4 11" id="KW-0812">Transmembrane</keyword>
<dbReference type="InterPro" id="IPR003691">
    <property type="entry name" value="FluC"/>
</dbReference>
<evidence type="ECO:0000313" key="14">
    <source>
        <dbReference type="EMBL" id="CAB5038227.1"/>
    </source>
</evidence>
<evidence type="ECO:0000256" key="6">
    <source>
        <dbReference type="ARBA" id="ARBA00022989"/>
    </source>
</evidence>
<evidence type="ECO:0000256" key="11">
    <source>
        <dbReference type="SAM" id="Phobius"/>
    </source>
</evidence>
<keyword evidence="6 11" id="KW-1133">Transmembrane helix</keyword>
<keyword evidence="2" id="KW-0813">Transport</keyword>
<feature type="transmembrane region" description="Helical" evidence="11">
    <location>
        <begin position="83"/>
        <end position="105"/>
    </location>
</feature>
<feature type="transmembrane region" description="Helical" evidence="11">
    <location>
        <begin position="51"/>
        <end position="71"/>
    </location>
</feature>
<evidence type="ECO:0000256" key="5">
    <source>
        <dbReference type="ARBA" id="ARBA00022723"/>
    </source>
</evidence>
<evidence type="ECO:0000256" key="3">
    <source>
        <dbReference type="ARBA" id="ARBA00022475"/>
    </source>
</evidence>
<evidence type="ECO:0000256" key="1">
    <source>
        <dbReference type="ARBA" id="ARBA00004651"/>
    </source>
</evidence>
<evidence type="ECO:0000256" key="10">
    <source>
        <dbReference type="ARBA" id="ARBA00035585"/>
    </source>
</evidence>
<keyword evidence="5" id="KW-0479">Metal-binding</keyword>
<dbReference type="EMBL" id="CAEZXH010000057">
    <property type="protein sequence ID" value="CAB4687477.1"/>
    <property type="molecule type" value="Genomic_DNA"/>
</dbReference>
<keyword evidence="3" id="KW-1003">Cell membrane</keyword>
<dbReference type="GO" id="GO:1903425">
    <property type="term" value="F:fluoride transmembrane transporter activity"/>
    <property type="evidence" value="ECO:0007669"/>
    <property type="project" value="TreeGrafter"/>
</dbReference>